<protein>
    <submittedName>
        <fullName evidence="1">Uncharacterized protein</fullName>
    </submittedName>
</protein>
<reference evidence="1 2" key="1">
    <citation type="submission" date="2019-02" db="EMBL/GenBank/DDBJ databases">
        <title>Genome sequencing of the rare red list fungi Dentipellis fragilis.</title>
        <authorList>
            <person name="Buettner E."/>
            <person name="Kellner H."/>
        </authorList>
    </citation>
    <scope>NUCLEOTIDE SEQUENCE [LARGE SCALE GENOMIC DNA]</scope>
    <source>
        <strain evidence="1 2">DSM 105465</strain>
    </source>
</reference>
<evidence type="ECO:0000313" key="2">
    <source>
        <dbReference type="Proteomes" id="UP000298327"/>
    </source>
</evidence>
<keyword evidence="2" id="KW-1185">Reference proteome</keyword>
<dbReference type="Proteomes" id="UP000298327">
    <property type="component" value="Unassembled WGS sequence"/>
</dbReference>
<accession>A0A4Y9YPQ7</accession>
<comment type="caution">
    <text evidence="1">The sequence shown here is derived from an EMBL/GenBank/DDBJ whole genome shotgun (WGS) entry which is preliminary data.</text>
</comment>
<dbReference type="AlphaFoldDB" id="A0A4Y9YPQ7"/>
<gene>
    <name evidence="1" type="ORF">EVG20_g6043</name>
</gene>
<evidence type="ECO:0000313" key="1">
    <source>
        <dbReference type="EMBL" id="TFY64142.1"/>
    </source>
</evidence>
<proteinExistence type="predicted"/>
<name>A0A4Y9YPQ7_9AGAM</name>
<sequence>MTAKPETPYYILVSHSCQNPNAPTPSLTHPTIQYHYADDMPLHILPTSRDEQVLVLDRDPLHPEFPRGQSITGNIAVTGVKVTDAPGVGADEDPEYSNKMFILETTKLGDERYAAAVTPDATVVRPIKRDRSSTEHMEPETALARFRQRHGLR</sequence>
<dbReference type="EMBL" id="SEOQ01000383">
    <property type="protein sequence ID" value="TFY64142.1"/>
    <property type="molecule type" value="Genomic_DNA"/>
</dbReference>
<organism evidence="1 2">
    <name type="scientific">Dentipellis fragilis</name>
    <dbReference type="NCBI Taxonomy" id="205917"/>
    <lineage>
        <taxon>Eukaryota</taxon>
        <taxon>Fungi</taxon>
        <taxon>Dikarya</taxon>
        <taxon>Basidiomycota</taxon>
        <taxon>Agaricomycotina</taxon>
        <taxon>Agaricomycetes</taxon>
        <taxon>Russulales</taxon>
        <taxon>Hericiaceae</taxon>
        <taxon>Dentipellis</taxon>
    </lineage>
</organism>
<dbReference type="OrthoDB" id="3192267at2759"/>